<dbReference type="InterPro" id="IPR003593">
    <property type="entry name" value="AAA+_ATPase"/>
</dbReference>
<dbReference type="InterPro" id="IPR003439">
    <property type="entry name" value="ABC_transporter-like_ATP-bd"/>
</dbReference>
<keyword evidence="2 4" id="KW-0067">ATP-binding</keyword>
<organism evidence="4">
    <name type="scientific">Sedimenticola thiotaurini</name>
    <dbReference type="NCBI Taxonomy" id="1543721"/>
    <lineage>
        <taxon>Bacteria</taxon>
        <taxon>Pseudomonadati</taxon>
        <taxon>Pseudomonadota</taxon>
        <taxon>Gammaproteobacteria</taxon>
        <taxon>Chromatiales</taxon>
        <taxon>Sedimenticolaceae</taxon>
        <taxon>Sedimenticola</taxon>
    </lineage>
</organism>
<dbReference type="GO" id="GO:0016887">
    <property type="term" value="F:ATP hydrolysis activity"/>
    <property type="evidence" value="ECO:0007669"/>
    <property type="project" value="InterPro"/>
</dbReference>
<dbReference type="AlphaFoldDB" id="A0A831RKS7"/>
<dbReference type="PANTHER" id="PTHR43038">
    <property type="entry name" value="ATP-BINDING CASSETTE, SUB-FAMILY H, MEMBER 1"/>
    <property type="match status" value="1"/>
</dbReference>
<evidence type="ECO:0000259" key="3">
    <source>
        <dbReference type="PROSITE" id="PS50893"/>
    </source>
</evidence>
<dbReference type="SUPFAM" id="SSF52540">
    <property type="entry name" value="P-loop containing nucleoside triphosphate hydrolases"/>
    <property type="match status" value="1"/>
</dbReference>
<dbReference type="EMBL" id="DRKP01000153">
    <property type="protein sequence ID" value="HEB97212.1"/>
    <property type="molecule type" value="Genomic_DNA"/>
</dbReference>
<evidence type="ECO:0000313" key="4">
    <source>
        <dbReference type="EMBL" id="HEB97212.1"/>
    </source>
</evidence>
<evidence type="ECO:0000256" key="2">
    <source>
        <dbReference type="ARBA" id="ARBA00022840"/>
    </source>
</evidence>
<name>A0A831RKS7_9GAMM</name>
<dbReference type="GO" id="GO:0005524">
    <property type="term" value="F:ATP binding"/>
    <property type="evidence" value="ECO:0007669"/>
    <property type="project" value="UniProtKB-KW"/>
</dbReference>
<dbReference type="Pfam" id="PF00005">
    <property type="entry name" value="ABC_tran"/>
    <property type="match status" value="1"/>
</dbReference>
<gene>
    <name evidence="4" type="ORF">ENI96_12395</name>
</gene>
<dbReference type="InterPro" id="IPR027417">
    <property type="entry name" value="P-loop_NTPase"/>
</dbReference>
<dbReference type="Proteomes" id="UP000886251">
    <property type="component" value="Unassembled WGS sequence"/>
</dbReference>
<dbReference type="Gene3D" id="3.40.50.300">
    <property type="entry name" value="P-loop containing nucleotide triphosphate hydrolases"/>
    <property type="match status" value="1"/>
</dbReference>
<comment type="caution">
    <text evidence="4">The sequence shown here is derived from an EMBL/GenBank/DDBJ whole genome shotgun (WGS) entry which is preliminary data.</text>
</comment>
<evidence type="ECO:0000256" key="1">
    <source>
        <dbReference type="ARBA" id="ARBA00022741"/>
    </source>
</evidence>
<protein>
    <submittedName>
        <fullName evidence="4">ABC transporter ATP-binding protein</fullName>
    </submittedName>
</protein>
<dbReference type="PROSITE" id="PS50893">
    <property type="entry name" value="ABC_TRANSPORTER_2"/>
    <property type="match status" value="1"/>
</dbReference>
<accession>A0A831RKS7</accession>
<feature type="domain" description="ABC transporter" evidence="3">
    <location>
        <begin position="13"/>
        <end position="242"/>
    </location>
</feature>
<keyword evidence="1" id="KW-0547">Nucleotide-binding</keyword>
<dbReference type="SMART" id="SM00382">
    <property type="entry name" value="AAA"/>
    <property type="match status" value="1"/>
</dbReference>
<sequence>MAAEALQSSTPVVLARGLGRRFGDFTAVGDLRLQVDAGEVFGLLGANGAGKTTTIRMLCGLLPPTAGEISIDGVDVVRHPRRARSRLGYVAQHFALYAELGVRENLQLQAGLYGLGRGAARERIDWALAHLGLAGLAATPAGTLPLGYRRRLDLAAALLHRPRILFLDEPTSGVDPLARQEFWELIYQLAGSGIAILITTHYMDEAVYCDRLALMHAGGVIAGGSPEQLLARPLPTPLLEVRGEHCAACARWLEHWPEVVEIVPHAGYLRLRLRPGTAPDELGRRLRAEAARRGQTVTGVAPAEADLEDVFVALLEATGEEE</sequence>
<reference evidence="4" key="1">
    <citation type="journal article" date="2020" name="mSystems">
        <title>Genome- and Community-Level Interaction Insights into Carbon Utilization and Element Cycling Functions of Hydrothermarchaeota in Hydrothermal Sediment.</title>
        <authorList>
            <person name="Zhou Z."/>
            <person name="Liu Y."/>
            <person name="Xu W."/>
            <person name="Pan J."/>
            <person name="Luo Z.H."/>
            <person name="Li M."/>
        </authorList>
    </citation>
    <scope>NUCLEOTIDE SEQUENCE [LARGE SCALE GENOMIC DNA]</scope>
    <source>
        <strain evidence="4">HyVt-443</strain>
    </source>
</reference>
<proteinExistence type="predicted"/>
<dbReference type="PANTHER" id="PTHR43038:SF3">
    <property type="entry name" value="ABC TRANSPORTER G FAMILY MEMBER 20 ISOFORM X1"/>
    <property type="match status" value="1"/>
</dbReference>